<evidence type="ECO:0000256" key="1">
    <source>
        <dbReference type="ARBA" id="ARBA00001966"/>
    </source>
</evidence>
<reference evidence="12 13" key="1">
    <citation type="journal article" date="2018" name="Mol. Biol. Evol.">
        <title>Broad Genomic Sampling Reveals a Smut Pathogenic Ancestry of the Fungal Clade Ustilaginomycotina.</title>
        <authorList>
            <person name="Kijpornyongpan T."/>
            <person name="Mondo S.J."/>
            <person name="Barry K."/>
            <person name="Sandor L."/>
            <person name="Lee J."/>
            <person name="Lipzen A."/>
            <person name="Pangilinan J."/>
            <person name="LaButti K."/>
            <person name="Hainaut M."/>
            <person name="Henrissat B."/>
            <person name="Grigoriev I.V."/>
            <person name="Spatafora J.W."/>
            <person name="Aime M.C."/>
        </authorList>
    </citation>
    <scope>NUCLEOTIDE SEQUENCE [LARGE SCALE GENOMIC DNA]</scope>
    <source>
        <strain evidence="12 13">MCA 4658</strain>
    </source>
</reference>
<feature type="domain" description="Serine dehydratase-like alpha subunit" evidence="10">
    <location>
        <begin position="250"/>
        <end position="597"/>
    </location>
</feature>
<evidence type="ECO:0000259" key="10">
    <source>
        <dbReference type="Pfam" id="PF03313"/>
    </source>
</evidence>
<proteinExistence type="predicted"/>
<dbReference type="GO" id="GO:0006094">
    <property type="term" value="P:gluconeogenesis"/>
    <property type="evidence" value="ECO:0007669"/>
    <property type="project" value="UniProtKB-KW"/>
</dbReference>
<gene>
    <name evidence="12" type="ORF">IE81DRAFT_294582</name>
</gene>
<dbReference type="PANTHER" id="PTHR30182:SF1">
    <property type="entry name" value="L-SERINE DEHYDRATASE 1"/>
    <property type="match status" value="1"/>
</dbReference>
<evidence type="ECO:0000256" key="3">
    <source>
        <dbReference type="ARBA" id="ARBA00022432"/>
    </source>
</evidence>
<dbReference type="Gene3D" id="3.30.1330.90">
    <property type="entry name" value="D-3-phosphoglycerate dehydrogenase, domain 3"/>
    <property type="match status" value="1"/>
</dbReference>
<evidence type="ECO:0000256" key="6">
    <source>
        <dbReference type="ARBA" id="ARBA00023004"/>
    </source>
</evidence>
<evidence type="ECO:0000256" key="4">
    <source>
        <dbReference type="ARBA" id="ARBA00022485"/>
    </source>
</evidence>
<dbReference type="GeneID" id="37033930"/>
<evidence type="ECO:0000256" key="7">
    <source>
        <dbReference type="ARBA" id="ARBA00023014"/>
    </source>
</evidence>
<dbReference type="Proteomes" id="UP000245783">
    <property type="component" value="Unassembled WGS sequence"/>
</dbReference>
<sequence length="609" mass="63846">MTAGTPTEHAVISVFDLFSIGIGPSSSHTLGPMRAGAIFATELQSAGLLERVHRLQIHLYGSLAATGEGHYTPRALLLGIEGVDAETVDTAWAPKRYQEILDHKQLCIGQHLASSKQRAAAKMTDEARSDAAGQTIAFDYKTDLKWMWGEVLPMHSNGLRLTVFDEAGDMLATNDFASVGGGFVINGAMSVAPSSKSANLPTSSQSVARVKEEDCSVSEPPKDAVGEANGTPTVPYVFWDAASLLALTRKHNMTIAQIVWENEVSLGYSPDQLREKLLHIWDTMDTCIYEGVHSSEETLPGALRLRRRAPALYARLTRGFFAGSNGAVGASKLKGVSPSDERASVEGGGESDAARPSNLPALSERSVVGSGSGNLRRRARSSGPPRVVGRMDHPLLPTPPRRLSLPGTDFLSCYAIAVNEVNASGGRVVVAPTMGAAGVIPAVLKYTLEFYSEDEERDVLTFLLTAGAIGMLFKRGATISAAEGGCMAEVGSSTAMAAAAFAACMGGSPATIEQAAEIGIEHSIGLSCDPPLGLVQVPCIERNALGAAKAVVSAQLALSETSESGHAVSLDEALAAMRSTAQGMRSEFKETSLGGLATAVRIPVSVPAC</sequence>
<dbReference type="GO" id="GO:0046872">
    <property type="term" value="F:metal ion binding"/>
    <property type="evidence" value="ECO:0007669"/>
    <property type="project" value="UniProtKB-KW"/>
</dbReference>
<accession>A0A316VQX1</accession>
<evidence type="ECO:0000256" key="2">
    <source>
        <dbReference type="ARBA" id="ARBA00004742"/>
    </source>
</evidence>
<dbReference type="FunFam" id="3.30.1330.90:FF:000001">
    <property type="entry name" value="L-serine ammonia-lyase 1"/>
    <property type="match status" value="1"/>
</dbReference>
<evidence type="ECO:0000256" key="5">
    <source>
        <dbReference type="ARBA" id="ARBA00022723"/>
    </source>
</evidence>
<organism evidence="12 13">
    <name type="scientific">Ceraceosorus guamensis</name>
    <dbReference type="NCBI Taxonomy" id="1522189"/>
    <lineage>
        <taxon>Eukaryota</taxon>
        <taxon>Fungi</taxon>
        <taxon>Dikarya</taxon>
        <taxon>Basidiomycota</taxon>
        <taxon>Ustilaginomycotina</taxon>
        <taxon>Exobasidiomycetes</taxon>
        <taxon>Ceraceosorales</taxon>
        <taxon>Ceraceosoraceae</taxon>
        <taxon>Ceraceosorus</taxon>
    </lineage>
</organism>
<dbReference type="GO" id="GO:0003941">
    <property type="term" value="F:L-serine ammonia-lyase activity"/>
    <property type="evidence" value="ECO:0007669"/>
    <property type="project" value="InterPro"/>
</dbReference>
<keyword evidence="3" id="KW-0312">Gluconeogenesis</keyword>
<comment type="cofactor">
    <cofactor evidence="1">
        <name>[4Fe-4S] cluster</name>
        <dbReference type="ChEBI" id="CHEBI:49883"/>
    </cofactor>
</comment>
<evidence type="ECO:0000259" key="11">
    <source>
        <dbReference type="Pfam" id="PF03315"/>
    </source>
</evidence>
<evidence type="ECO:0000313" key="13">
    <source>
        <dbReference type="Proteomes" id="UP000245783"/>
    </source>
</evidence>
<feature type="domain" description="Serine dehydratase beta chain" evidence="11">
    <location>
        <begin position="13"/>
        <end position="186"/>
    </location>
</feature>
<keyword evidence="8" id="KW-0456">Lyase</keyword>
<comment type="pathway">
    <text evidence="2">Carbohydrate biosynthesis; gluconeogenesis.</text>
</comment>
<name>A0A316VQX1_9BASI</name>
<keyword evidence="6" id="KW-0408">Iron</keyword>
<evidence type="ECO:0000256" key="8">
    <source>
        <dbReference type="ARBA" id="ARBA00023239"/>
    </source>
</evidence>
<dbReference type="InterPro" id="IPR051318">
    <property type="entry name" value="Fe-S_L-Ser"/>
</dbReference>
<feature type="region of interest" description="Disordered" evidence="9">
    <location>
        <begin position="331"/>
        <end position="401"/>
    </location>
</feature>
<keyword evidence="7" id="KW-0411">Iron-sulfur</keyword>
<dbReference type="Pfam" id="PF03313">
    <property type="entry name" value="SDH_alpha"/>
    <property type="match status" value="1"/>
</dbReference>
<evidence type="ECO:0000256" key="9">
    <source>
        <dbReference type="SAM" id="MobiDB-lite"/>
    </source>
</evidence>
<dbReference type="Pfam" id="PF03315">
    <property type="entry name" value="SDH_beta"/>
    <property type="match status" value="1"/>
</dbReference>
<dbReference type="PANTHER" id="PTHR30182">
    <property type="entry name" value="L-SERINE DEHYDRATASE"/>
    <property type="match status" value="1"/>
</dbReference>
<dbReference type="AlphaFoldDB" id="A0A316VQX1"/>
<dbReference type="InterPro" id="IPR029009">
    <property type="entry name" value="ASB_dom_sf"/>
</dbReference>
<protein>
    <recommendedName>
        <fullName evidence="14">L-serine ammonia-lyase</fullName>
    </recommendedName>
</protein>
<dbReference type="RefSeq" id="XP_025366774.1">
    <property type="nucleotide sequence ID" value="XM_025512060.1"/>
</dbReference>
<dbReference type="InParanoid" id="A0A316VQX1"/>
<dbReference type="OrthoDB" id="192663at2759"/>
<evidence type="ECO:0000313" key="12">
    <source>
        <dbReference type="EMBL" id="PWN39614.1"/>
    </source>
</evidence>
<dbReference type="InterPro" id="IPR005130">
    <property type="entry name" value="Ser_deHydtase-like_asu"/>
</dbReference>
<keyword evidence="4" id="KW-0004">4Fe-4S</keyword>
<dbReference type="InterPro" id="IPR005131">
    <property type="entry name" value="Ser_deHydtase_bsu"/>
</dbReference>
<dbReference type="EMBL" id="KZ819455">
    <property type="protein sequence ID" value="PWN39614.1"/>
    <property type="molecule type" value="Genomic_DNA"/>
</dbReference>
<dbReference type="GO" id="GO:0051539">
    <property type="term" value="F:4 iron, 4 sulfur cluster binding"/>
    <property type="evidence" value="ECO:0007669"/>
    <property type="project" value="UniProtKB-KW"/>
</dbReference>
<dbReference type="STRING" id="1522189.A0A316VQX1"/>
<keyword evidence="5" id="KW-0479">Metal-binding</keyword>
<evidence type="ECO:0008006" key="14">
    <source>
        <dbReference type="Google" id="ProtNLM"/>
    </source>
</evidence>
<keyword evidence="13" id="KW-1185">Reference proteome</keyword>
<dbReference type="SUPFAM" id="SSF143548">
    <property type="entry name" value="Serine metabolism enzymes domain"/>
    <property type="match status" value="1"/>
</dbReference>